<name>A0A0V1M264_9BILA</name>
<accession>A0A0V1M264</accession>
<comment type="caution">
    <text evidence="2">The sequence shown here is derived from an EMBL/GenBank/DDBJ whole genome shotgun (WGS) entry which is preliminary data.</text>
</comment>
<feature type="region of interest" description="Disordered" evidence="1">
    <location>
        <begin position="1"/>
        <end position="20"/>
    </location>
</feature>
<proteinExistence type="predicted"/>
<gene>
    <name evidence="2" type="ORF">T10_490</name>
</gene>
<evidence type="ECO:0008006" key="4">
    <source>
        <dbReference type="Google" id="ProtNLM"/>
    </source>
</evidence>
<dbReference type="STRING" id="268474.A0A0V1M264"/>
<evidence type="ECO:0000313" key="2">
    <source>
        <dbReference type="EMBL" id="KRZ65502.1"/>
    </source>
</evidence>
<reference evidence="2 3" key="1">
    <citation type="submission" date="2015-01" db="EMBL/GenBank/DDBJ databases">
        <title>Evolution of Trichinella species and genotypes.</title>
        <authorList>
            <person name="Korhonen P.K."/>
            <person name="Edoardo P."/>
            <person name="Giuseppe L.R."/>
            <person name="Gasser R.B."/>
        </authorList>
    </citation>
    <scope>NUCLEOTIDE SEQUENCE [LARGE SCALE GENOMIC DNA]</scope>
    <source>
        <strain evidence="2">ISS1980</strain>
    </source>
</reference>
<keyword evidence="3" id="KW-1185">Reference proteome</keyword>
<dbReference type="Proteomes" id="UP000054843">
    <property type="component" value="Unassembled WGS sequence"/>
</dbReference>
<dbReference type="AlphaFoldDB" id="A0A0V1M264"/>
<protein>
    <recommendedName>
        <fullName evidence="4">PiggyBac transposable element-derived protein 3</fullName>
    </recommendedName>
</protein>
<organism evidence="2 3">
    <name type="scientific">Trichinella papuae</name>
    <dbReference type="NCBI Taxonomy" id="268474"/>
    <lineage>
        <taxon>Eukaryota</taxon>
        <taxon>Metazoa</taxon>
        <taxon>Ecdysozoa</taxon>
        <taxon>Nematoda</taxon>
        <taxon>Enoplea</taxon>
        <taxon>Dorylaimia</taxon>
        <taxon>Trichinellida</taxon>
        <taxon>Trichinellidae</taxon>
        <taxon>Trichinella</taxon>
    </lineage>
</organism>
<dbReference type="EMBL" id="JYDO01000344">
    <property type="protein sequence ID" value="KRZ65502.1"/>
    <property type="molecule type" value="Genomic_DNA"/>
</dbReference>
<evidence type="ECO:0000313" key="3">
    <source>
        <dbReference type="Proteomes" id="UP000054843"/>
    </source>
</evidence>
<sequence>MPKQEVQHQRGPTGRMSHLPDIGLDGINHTFCKSSQGRCKVCKKHTKNMCSKCNVRLHAE</sequence>
<evidence type="ECO:0000256" key="1">
    <source>
        <dbReference type="SAM" id="MobiDB-lite"/>
    </source>
</evidence>